<proteinExistence type="inferred from homology"/>
<name>A0A8S5NNK2_9CAUD</name>
<evidence type="ECO:0000256" key="1">
    <source>
        <dbReference type="ARBA" id="ARBA00007553"/>
    </source>
</evidence>
<comment type="similarity">
    <text evidence="1">Belongs to the N-acetylmuramoyl-L-alanine amidase 2 family.</text>
</comment>
<dbReference type="SMART" id="SM00646">
    <property type="entry name" value="Ami_3"/>
    <property type="match status" value="1"/>
</dbReference>
<evidence type="ECO:0000256" key="2">
    <source>
        <dbReference type="ARBA" id="ARBA00022801"/>
    </source>
</evidence>
<dbReference type="InterPro" id="IPR050695">
    <property type="entry name" value="N-acetylmuramoyl_amidase_3"/>
</dbReference>
<dbReference type="GO" id="GO:0071555">
    <property type="term" value="P:cell wall organization"/>
    <property type="evidence" value="ECO:0007669"/>
    <property type="project" value="UniProtKB-KW"/>
</dbReference>
<dbReference type="Pfam" id="PF09992">
    <property type="entry name" value="NAGPA"/>
    <property type="match status" value="1"/>
</dbReference>
<dbReference type="PROSITE" id="PS51781">
    <property type="entry name" value="SH3B"/>
    <property type="match status" value="1"/>
</dbReference>
<dbReference type="GO" id="GO:0008745">
    <property type="term" value="F:N-acetylmuramoyl-L-alanine amidase activity"/>
    <property type="evidence" value="ECO:0007669"/>
    <property type="project" value="InterPro"/>
</dbReference>
<dbReference type="PANTHER" id="PTHR30404">
    <property type="entry name" value="N-ACETYLMURAMOYL-L-ALANINE AMIDASE"/>
    <property type="match status" value="1"/>
</dbReference>
<evidence type="ECO:0000259" key="4">
    <source>
        <dbReference type="PROSITE" id="PS51781"/>
    </source>
</evidence>
<dbReference type="CDD" id="cd02696">
    <property type="entry name" value="MurNAc-LAA"/>
    <property type="match status" value="1"/>
</dbReference>
<dbReference type="Pfam" id="PF08239">
    <property type="entry name" value="SH3_3"/>
    <property type="match status" value="1"/>
</dbReference>
<dbReference type="InterPro" id="IPR003646">
    <property type="entry name" value="SH3-like_bac-type"/>
</dbReference>
<accession>A0A8S5NNK2</accession>
<dbReference type="Gene3D" id="2.30.30.40">
    <property type="entry name" value="SH3 Domains"/>
    <property type="match status" value="1"/>
</dbReference>
<protein>
    <submittedName>
        <fullName evidence="5">Cell wall hydrolase autolysin</fullName>
    </submittedName>
</protein>
<feature type="domain" description="SH3b" evidence="4">
    <location>
        <begin position="411"/>
        <end position="479"/>
    </location>
</feature>
<dbReference type="InterPro" id="IPR018711">
    <property type="entry name" value="NAGPA"/>
</dbReference>
<dbReference type="GO" id="GO:0009253">
    <property type="term" value="P:peptidoglycan catabolic process"/>
    <property type="evidence" value="ECO:0007669"/>
    <property type="project" value="InterPro"/>
</dbReference>
<evidence type="ECO:0000256" key="3">
    <source>
        <dbReference type="ARBA" id="ARBA00023316"/>
    </source>
</evidence>
<dbReference type="EMBL" id="BK015215">
    <property type="protein sequence ID" value="DAD96310.1"/>
    <property type="molecule type" value="Genomic_DNA"/>
</dbReference>
<keyword evidence="3" id="KW-0961">Cell wall biogenesis/degradation</keyword>
<dbReference type="Pfam" id="PF01520">
    <property type="entry name" value="Amidase_3"/>
    <property type="match status" value="1"/>
</dbReference>
<keyword evidence="2 5" id="KW-0378">Hydrolase</keyword>
<dbReference type="PANTHER" id="PTHR30404:SF8">
    <property type="entry name" value="AUTOLYSIN PH-RELATED"/>
    <property type="match status" value="1"/>
</dbReference>
<dbReference type="SUPFAM" id="SSF53187">
    <property type="entry name" value="Zn-dependent exopeptidases"/>
    <property type="match status" value="1"/>
</dbReference>
<organism evidence="5">
    <name type="scientific">Myoviridae sp. ctagO6</name>
    <dbReference type="NCBI Taxonomy" id="2826667"/>
    <lineage>
        <taxon>Viruses</taxon>
        <taxon>Duplodnaviria</taxon>
        <taxon>Heunggongvirae</taxon>
        <taxon>Uroviricota</taxon>
        <taxon>Caudoviricetes</taxon>
    </lineage>
</organism>
<dbReference type="InterPro" id="IPR002508">
    <property type="entry name" value="MurNAc-LAA_cat"/>
</dbReference>
<sequence length="479" mass="51526">MKILIIAGHGAGDPGAVAKIDGVQYKEAEQTRIASDYVCDELNMYATAEQYDQTRNAYYDYQNGQLKKRANFGEYDYVLELHFNAGANDLSGDGKTTGVEIFYPSAGKKSGYEDKILDAVSKCGLTRRSVKSGNLAVINTAARAGVKANLLEICFLDDADDMELWRGNVGGICCAIACAIAGKGDAVKIEEYSVPLKNIDHIGYIPMVGKGESVTAAAQRKTWNGRTPDAICNAELFNMKTFAPASGVVHNGKAQYVPQTLGVAFKMGTTPVLSYMNNVGAADWLGAYPILVRDGKKAFDAVPAGLTGSRARTAFAWNDKRCAIVWATSKSGVTLEQFASGIIALGYKTAVNFDGGGSTAVVTPTKLYEQGRKVRGKLGIWVKGGTGNYLTKKAVKSRVEPMQRESGCGTGVKLTVTAKTGLNVRRLPIDGAVQETVAKGQTVTWYGYYCKETESDAVWYYVQTKSGKTGYASAQYLKK</sequence>
<reference evidence="5" key="1">
    <citation type="journal article" date="2021" name="Proc. Natl. Acad. Sci. U.S.A.">
        <title>A Catalog of Tens of Thousands of Viruses from Human Metagenomes Reveals Hidden Associations with Chronic Diseases.</title>
        <authorList>
            <person name="Tisza M.J."/>
            <person name="Buck C.B."/>
        </authorList>
    </citation>
    <scope>NUCLEOTIDE SEQUENCE</scope>
    <source>
        <strain evidence="5">CtagO6</strain>
    </source>
</reference>
<evidence type="ECO:0000313" key="5">
    <source>
        <dbReference type="EMBL" id="DAD96310.1"/>
    </source>
</evidence>
<dbReference type="Gene3D" id="3.40.630.40">
    <property type="entry name" value="Zn-dependent exopeptidases"/>
    <property type="match status" value="1"/>
</dbReference>